<accession>A0A0E9SRY4</accession>
<reference evidence="2" key="2">
    <citation type="journal article" date="2015" name="Fish Shellfish Immunol.">
        <title>Early steps in the European eel (Anguilla anguilla)-Vibrio vulnificus interaction in the gills: Role of the RtxA13 toxin.</title>
        <authorList>
            <person name="Callol A."/>
            <person name="Pajuelo D."/>
            <person name="Ebbesson L."/>
            <person name="Teles M."/>
            <person name="MacKenzie S."/>
            <person name="Amaro C."/>
        </authorList>
    </citation>
    <scope>NUCLEOTIDE SEQUENCE</scope>
</reference>
<keyword evidence="1" id="KW-1133">Transmembrane helix</keyword>
<dbReference type="EMBL" id="GBXM01065319">
    <property type="protein sequence ID" value="JAH43258.1"/>
    <property type="molecule type" value="Transcribed_RNA"/>
</dbReference>
<name>A0A0E9SRY4_ANGAN</name>
<reference evidence="2" key="1">
    <citation type="submission" date="2014-11" db="EMBL/GenBank/DDBJ databases">
        <authorList>
            <person name="Amaro Gonzalez C."/>
        </authorList>
    </citation>
    <scope>NUCLEOTIDE SEQUENCE</scope>
</reference>
<proteinExistence type="predicted"/>
<keyword evidence="1" id="KW-0812">Transmembrane</keyword>
<sequence length="32" mass="3827">MKKVKSLLVHNIYHHFYSFLHSLSLILPLFSL</sequence>
<keyword evidence="1" id="KW-0472">Membrane</keyword>
<feature type="transmembrane region" description="Helical" evidence="1">
    <location>
        <begin position="12"/>
        <end position="30"/>
    </location>
</feature>
<evidence type="ECO:0000313" key="2">
    <source>
        <dbReference type="EMBL" id="JAH43258.1"/>
    </source>
</evidence>
<organism evidence="2">
    <name type="scientific">Anguilla anguilla</name>
    <name type="common">European freshwater eel</name>
    <name type="synonym">Muraena anguilla</name>
    <dbReference type="NCBI Taxonomy" id="7936"/>
    <lineage>
        <taxon>Eukaryota</taxon>
        <taxon>Metazoa</taxon>
        <taxon>Chordata</taxon>
        <taxon>Craniata</taxon>
        <taxon>Vertebrata</taxon>
        <taxon>Euteleostomi</taxon>
        <taxon>Actinopterygii</taxon>
        <taxon>Neopterygii</taxon>
        <taxon>Teleostei</taxon>
        <taxon>Anguilliformes</taxon>
        <taxon>Anguillidae</taxon>
        <taxon>Anguilla</taxon>
    </lineage>
</organism>
<evidence type="ECO:0000256" key="1">
    <source>
        <dbReference type="SAM" id="Phobius"/>
    </source>
</evidence>
<dbReference type="AlphaFoldDB" id="A0A0E9SRY4"/>
<protein>
    <submittedName>
        <fullName evidence="2">Uncharacterized protein</fullName>
    </submittedName>
</protein>